<evidence type="ECO:0000256" key="2">
    <source>
        <dbReference type="ARBA" id="ARBA00023125"/>
    </source>
</evidence>
<dbReference type="InterPro" id="IPR036390">
    <property type="entry name" value="WH_DNA-bd_sf"/>
</dbReference>
<dbReference type="InterPro" id="IPR036388">
    <property type="entry name" value="WH-like_DNA-bd_sf"/>
</dbReference>
<dbReference type="SUPFAM" id="SSF46785">
    <property type="entry name" value="Winged helix' DNA-binding domain"/>
    <property type="match status" value="1"/>
</dbReference>
<evidence type="ECO:0000259" key="4">
    <source>
        <dbReference type="PROSITE" id="PS50949"/>
    </source>
</evidence>
<feature type="domain" description="HTH gntR-type" evidence="4">
    <location>
        <begin position="11"/>
        <end position="79"/>
    </location>
</feature>
<sequence length="129" mass="14975">MRIELDFNSPEAIYIQLRNQIVMQIAQEQLRDGDSLPSVRCLAGELGVNMHTVNKAYAMLRQEGYLKLDRRRGAVISVQISNKAEEMTKVNEYMQMIVAQAICKEITKDEMKQLIEEMYDTFLVIEEEE</sequence>
<dbReference type="PANTHER" id="PTHR38445:SF12">
    <property type="entry name" value="GNTR-FAMILY TRANSCRIPTIONAL REGULATOR"/>
    <property type="match status" value="1"/>
</dbReference>
<evidence type="ECO:0000256" key="3">
    <source>
        <dbReference type="ARBA" id="ARBA00023163"/>
    </source>
</evidence>
<dbReference type="PANTHER" id="PTHR38445">
    <property type="entry name" value="HTH-TYPE TRANSCRIPTIONAL REPRESSOR YTRA"/>
    <property type="match status" value="1"/>
</dbReference>
<dbReference type="STRING" id="39488.ERS852450_00061"/>
<protein>
    <submittedName>
        <fullName evidence="5">GntR-type HTH domain profile</fullName>
    </submittedName>
</protein>
<accession>A0A285PWI1</accession>
<evidence type="ECO:0000313" key="5">
    <source>
        <dbReference type="EMBL" id="SOB72375.1"/>
    </source>
</evidence>
<dbReference type="Gene3D" id="1.10.10.10">
    <property type="entry name" value="Winged helix-like DNA-binding domain superfamily/Winged helix DNA-binding domain"/>
    <property type="match status" value="1"/>
</dbReference>
<dbReference type="SMART" id="SM00345">
    <property type="entry name" value="HTH_GNTR"/>
    <property type="match status" value="1"/>
</dbReference>
<dbReference type="GO" id="GO:0003700">
    <property type="term" value="F:DNA-binding transcription factor activity"/>
    <property type="evidence" value="ECO:0007669"/>
    <property type="project" value="InterPro"/>
</dbReference>
<keyword evidence="3" id="KW-0804">Transcription</keyword>
<keyword evidence="2" id="KW-0238">DNA-binding</keyword>
<dbReference type="Pfam" id="PF00392">
    <property type="entry name" value="GntR"/>
    <property type="match status" value="1"/>
</dbReference>
<dbReference type="PROSITE" id="PS50949">
    <property type="entry name" value="HTH_GNTR"/>
    <property type="match status" value="1"/>
</dbReference>
<keyword evidence="1" id="KW-0805">Transcription regulation</keyword>
<gene>
    <name evidence="5" type="ORF">EHLA_1665</name>
</gene>
<evidence type="ECO:0000256" key="1">
    <source>
        <dbReference type="ARBA" id="ARBA00023015"/>
    </source>
</evidence>
<dbReference type="CDD" id="cd07377">
    <property type="entry name" value="WHTH_GntR"/>
    <property type="match status" value="1"/>
</dbReference>
<keyword evidence="6" id="KW-1185">Reference proteome</keyword>
<dbReference type="KEGG" id="ehl:EHLA_1665"/>
<dbReference type="RefSeq" id="WP_021907741.1">
    <property type="nucleotide sequence ID" value="NZ_CP143936.1"/>
</dbReference>
<organism evidence="5 6">
    <name type="scientific">Anaerobutyricum hallii</name>
    <dbReference type="NCBI Taxonomy" id="39488"/>
    <lineage>
        <taxon>Bacteria</taxon>
        <taxon>Bacillati</taxon>
        <taxon>Bacillota</taxon>
        <taxon>Clostridia</taxon>
        <taxon>Lachnospirales</taxon>
        <taxon>Lachnospiraceae</taxon>
        <taxon>Anaerobutyricum</taxon>
    </lineage>
</organism>
<dbReference type="InterPro" id="IPR000524">
    <property type="entry name" value="Tscrpt_reg_HTH_GntR"/>
</dbReference>
<dbReference type="AlphaFoldDB" id="A0A285PWI1"/>
<proteinExistence type="predicted"/>
<reference evidence="6" key="1">
    <citation type="submission" date="2017-09" db="EMBL/GenBank/DDBJ databases">
        <authorList>
            <person name="Shetty A S."/>
        </authorList>
    </citation>
    <scope>NUCLEOTIDE SEQUENCE [LARGE SCALE GENOMIC DNA]</scope>
</reference>
<dbReference type="EMBL" id="LT907978">
    <property type="protein sequence ID" value="SOB72375.1"/>
    <property type="molecule type" value="Genomic_DNA"/>
</dbReference>
<name>A0A285PWI1_9FIRM</name>
<dbReference type="GO" id="GO:0003677">
    <property type="term" value="F:DNA binding"/>
    <property type="evidence" value="ECO:0007669"/>
    <property type="project" value="UniProtKB-KW"/>
</dbReference>
<evidence type="ECO:0000313" key="6">
    <source>
        <dbReference type="Proteomes" id="UP000217549"/>
    </source>
</evidence>
<dbReference type="Proteomes" id="UP000217549">
    <property type="component" value="Chromosome I"/>
</dbReference>